<keyword evidence="9" id="KW-0519">Myristate</keyword>
<evidence type="ECO:0000256" key="10">
    <source>
        <dbReference type="ARBA" id="ARBA00022801"/>
    </source>
</evidence>
<feature type="domain" description="Picornavirus capsid VP1" evidence="18">
    <location>
        <begin position="102"/>
        <end position="319"/>
    </location>
</feature>
<protein>
    <recommendedName>
        <fullName evidence="3">Genome polyprotein</fullName>
    </recommendedName>
</protein>
<keyword evidence="14" id="KW-1035">Host cytoplasm</keyword>
<dbReference type="InterPro" id="IPR059138">
    <property type="entry name" value="Pico_VP1"/>
</dbReference>
<dbReference type="GO" id="GO:0046718">
    <property type="term" value="P:symbiont entry into host cell"/>
    <property type="evidence" value="ECO:0007669"/>
    <property type="project" value="UniProtKB-KW"/>
</dbReference>
<evidence type="ECO:0000256" key="2">
    <source>
        <dbReference type="ARBA" id="ARBA00004328"/>
    </source>
</evidence>
<evidence type="ECO:0000256" key="7">
    <source>
        <dbReference type="ARBA" id="ARBA00022670"/>
    </source>
</evidence>
<evidence type="ECO:0000256" key="13">
    <source>
        <dbReference type="ARBA" id="ARBA00022844"/>
    </source>
</evidence>
<keyword evidence="6" id="KW-0945">Host-virus interaction</keyword>
<evidence type="ECO:0000256" key="14">
    <source>
        <dbReference type="ARBA" id="ARBA00023200"/>
    </source>
</evidence>
<dbReference type="InterPro" id="IPR000081">
    <property type="entry name" value="Peptidase_C3"/>
</dbReference>
<keyword evidence="8" id="KW-1143">T=pseudo3 icosahedral capsid protein</keyword>
<keyword evidence="5" id="KW-0597">Phosphoprotein</keyword>
<keyword evidence="13" id="KW-0946">Virion</keyword>
<dbReference type="SUPFAM" id="SSF50494">
    <property type="entry name" value="Trypsin-like serine proteases"/>
    <property type="match status" value="1"/>
</dbReference>
<proteinExistence type="predicted"/>
<dbReference type="InterPro" id="IPR029053">
    <property type="entry name" value="Viral_coat"/>
</dbReference>
<dbReference type="GO" id="GO:0008234">
    <property type="term" value="F:cysteine-type peptidase activity"/>
    <property type="evidence" value="ECO:0007669"/>
    <property type="project" value="UniProtKB-KW"/>
</dbReference>
<evidence type="ECO:0000256" key="3">
    <source>
        <dbReference type="ARBA" id="ARBA00020107"/>
    </source>
</evidence>
<keyword evidence="16" id="KW-1160">Virus entry into host cell</keyword>
<evidence type="ECO:0000256" key="9">
    <source>
        <dbReference type="ARBA" id="ARBA00022707"/>
    </source>
</evidence>
<dbReference type="Gene3D" id="2.40.10.10">
    <property type="entry name" value="Trypsin-like serine proteases"/>
    <property type="match status" value="1"/>
</dbReference>
<feature type="non-terminal residue" evidence="19">
    <location>
        <position position="418"/>
    </location>
</feature>
<dbReference type="Gene3D" id="2.60.120.20">
    <property type="match status" value="2"/>
</dbReference>
<evidence type="ECO:0000256" key="1">
    <source>
        <dbReference type="ARBA" id="ARBA00004192"/>
    </source>
</evidence>
<accession>K7R1K2</accession>
<dbReference type="GO" id="GO:0030430">
    <property type="term" value="C:host cell cytoplasm"/>
    <property type="evidence" value="ECO:0007669"/>
    <property type="project" value="UniProtKB-SubCell"/>
</dbReference>
<dbReference type="GO" id="GO:0019062">
    <property type="term" value="P:virion attachment to host cell"/>
    <property type="evidence" value="ECO:0007669"/>
    <property type="project" value="UniProtKB-KW"/>
</dbReference>
<evidence type="ECO:0000313" key="19">
    <source>
        <dbReference type="EMBL" id="AFV67992.2"/>
    </source>
</evidence>
<feature type="non-terminal residue" evidence="19">
    <location>
        <position position="1"/>
    </location>
</feature>
<reference evidence="19" key="2">
    <citation type="submission" date="2016-05" db="EMBL/GenBank/DDBJ databases">
        <authorList>
            <person name="Lavstsen T."/>
            <person name="Jespersen J.S."/>
        </authorList>
    </citation>
    <scope>NUCLEOTIDE SEQUENCE</scope>
    <source>
        <strain evidence="19">BAN/2008/711221</strain>
    </source>
</reference>
<evidence type="ECO:0000256" key="6">
    <source>
        <dbReference type="ARBA" id="ARBA00022581"/>
    </source>
</evidence>
<dbReference type="InterPro" id="IPR009003">
    <property type="entry name" value="Peptidase_S1_PA"/>
</dbReference>
<evidence type="ECO:0000256" key="11">
    <source>
        <dbReference type="ARBA" id="ARBA00022804"/>
    </source>
</evidence>
<dbReference type="Proteomes" id="UP001155940">
    <property type="component" value="Segment"/>
</dbReference>
<evidence type="ECO:0000256" key="12">
    <source>
        <dbReference type="ARBA" id="ARBA00022807"/>
    </source>
</evidence>
<feature type="domain" description="Peptidase C3 picornavirus core protein 2A" evidence="17">
    <location>
        <begin position="370"/>
        <end position="417"/>
    </location>
</feature>
<dbReference type="GO" id="GO:0006508">
    <property type="term" value="P:proteolysis"/>
    <property type="evidence" value="ECO:0007669"/>
    <property type="project" value="UniProtKB-KW"/>
</dbReference>
<sequence precursor="true">LAGQPYFYAGIVTMWYQTNFVVPDGAPTSANIIALGAAQSNFCLRLLKDSPDISQTAVLTQGPPTEFGKAIENSISKVVNGLSDTKPSTSILETSNTPALQAAETGATSNATDEGLVETRAVINTKKPSETTVQAFFARAGLVGMVNIIHSDTNSPKFASWVIDTMGFVQQRRKLELFTYMRFSAEFTFVISTTTTTEIPNTMIQYMYIPPGSPVPTSSDGYEWQSGTNPSVIVRMTEAPARVRVPFISPAGAYAWFYDGYTDFGPHPSPNGKGDVNYGLNPANQFGTFAVRLIGNGTKTAITIRIYMKPTHVRCWVPRAPRVCPYIEKNRPSYNPSKTSIAANRSSITTTGAFGQQSGAVYVANYRIVNRHLANEFDVQNCVWDSYERDLLVSTTTAHGCDKIARCKCNTGVYFCRT</sequence>
<keyword evidence="8" id="KW-0167">Capsid protein</keyword>
<dbReference type="Pfam" id="PF22663">
    <property type="entry name" value="Rhv_5"/>
    <property type="match status" value="1"/>
</dbReference>
<dbReference type="SUPFAM" id="SSF88633">
    <property type="entry name" value="Positive stranded ssRNA viruses"/>
    <property type="match status" value="2"/>
</dbReference>
<organism evidence="19">
    <name type="scientific">Enterovirus J115</name>
    <dbReference type="NCBI Taxonomy" id="1248333"/>
    <lineage>
        <taxon>Viruses</taxon>
        <taxon>Riboviria</taxon>
        <taxon>Orthornavirae</taxon>
        <taxon>Pisuviricota</taxon>
        <taxon>Pisoniviricetes</taxon>
        <taxon>Picornavirales</taxon>
        <taxon>Picornaviridae</taxon>
        <taxon>Ensavirinae</taxon>
        <taxon>Enterovirus</taxon>
        <taxon>Enterovirus jesimi</taxon>
        <taxon>Enterovirus J</taxon>
    </lineage>
</organism>
<evidence type="ECO:0000259" key="17">
    <source>
        <dbReference type="Pfam" id="PF00947"/>
    </source>
</evidence>
<evidence type="ECO:0000256" key="15">
    <source>
        <dbReference type="ARBA" id="ARBA00023288"/>
    </source>
</evidence>
<name>K7R1K2_9ENTO</name>
<dbReference type="InterPro" id="IPR043504">
    <property type="entry name" value="Peptidase_S1_PA_chymotrypsin"/>
</dbReference>
<keyword evidence="7" id="KW-0645">Protease</keyword>
<evidence type="ECO:0000256" key="5">
    <source>
        <dbReference type="ARBA" id="ARBA00022553"/>
    </source>
</evidence>
<reference evidence="19" key="1">
    <citation type="journal article" date="2013" name="J. Virol.">
        <title>Naturally acquired picornavirus infections in primates at the dhaka zoo.</title>
        <authorList>
            <person name="Oberste M.S."/>
            <person name="Feeroz M.M."/>
            <person name="Maher K."/>
            <person name="Nix W.A."/>
            <person name="Engel G.A."/>
            <person name="Begum S."/>
            <person name="Hasan K.M."/>
            <person name="Oh G."/>
            <person name="Pallansch M.A."/>
            <person name="Jones-Engel L."/>
        </authorList>
    </citation>
    <scope>NUCLEOTIDE SEQUENCE</scope>
    <source>
        <strain evidence="19">BAN/2008/711221</strain>
    </source>
</reference>
<keyword evidence="15" id="KW-0449">Lipoprotein</keyword>
<dbReference type="InterPro" id="IPR033703">
    <property type="entry name" value="Rhv-like"/>
</dbReference>
<evidence type="ECO:0000259" key="18">
    <source>
        <dbReference type="Pfam" id="PF22663"/>
    </source>
</evidence>
<evidence type="ECO:0000256" key="16">
    <source>
        <dbReference type="ARBA" id="ARBA00023296"/>
    </source>
</evidence>
<keyword evidence="4" id="KW-0191">Covalent protein-RNA linkage</keyword>
<dbReference type="Pfam" id="PF00947">
    <property type="entry name" value="Pico_P2A"/>
    <property type="match status" value="1"/>
</dbReference>
<comment type="subcellular location">
    <subcellularLocation>
        <location evidence="1">Host cytoplasm</location>
    </subcellularLocation>
    <subcellularLocation>
        <location evidence="2">Virion</location>
    </subcellularLocation>
</comment>
<dbReference type="CDD" id="cd00205">
    <property type="entry name" value="rhv_like"/>
    <property type="match status" value="1"/>
</dbReference>
<keyword evidence="12" id="KW-0788">Thiol protease</keyword>
<dbReference type="GO" id="GO:0044423">
    <property type="term" value="C:virion component"/>
    <property type="evidence" value="ECO:0007669"/>
    <property type="project" value="UniProtKB-KW"/>
</dbReference>
<dbReference type="FunFam" id="2.40.10.10:FF:000018">
    <property type="entry name" value="Genome polyprotein"/>
    <property type="match status" value="1"/>
</dbReference>
<keyword evidence="11" id="KW-1161">Viral attachment to host cell</keyword>
<keyword evidence="10" id="KW-0378">Hydrolase</keyword>
<evidence type="ECO:0000256" key="8">
    <source>
        <dbReference type="ARBA" id="ARBA00022706"/>
    </source>
</evidence>
<evidence type="ECO:0000256" key="4">
    <source>
        <dbReference type="ARBA" id="ARBA00022520"/>
    </source>
</evidence>
<dbReference type="EMBL" id="JX537991">
    <property type="protein sequence ID" value="AFV67992.2"/>
    <property type="molecule type" value="Genomic_RNA"/>
</dbReference>